<dbReference type="EMBL" id="FR687360">
    <property type="protein sequence ID" value="CBW77038.1"/>
    <property type="molecule type" value="Genomic_DNA"/>
</dbReference>
<dbReference type="KEGG" id="brh:RBRH_02790"/>
<accession>E5AVB4</accession>
<name>E5AVB4_MYCRK</name>
<evidence type="ECO:0000313" key="1">
    <source>
        <dbReference type="EMBL" id="CBW77038.1"/>
    </source>
</evidence>
<geneLocation type="plasmid" evidence="1 2">
    <name>pBRH01</name>
</geneLocation>
<evidence type="ECO:0000313" key="2">
    <source>
        <dbReference type="Proteomes" id="UP000007437"/>
    </source>
</evidence>
<keyword evidence="1" id="KW-0614">Plasmid</keyword>
<protein>
    <recommendedName>
        <fullName evidence="3">Transposase</fullName>
    </recommendedName>
</protein>
<dbReference type="HOGENOM" id="CLU_2567330_0_0_4"/>
<gene>
    <name evidence="1" type="ordered locus">RBRH_02790</name>
</gene>
<sequence length="81" mass="9245">MSNLPSNVTRHVDASMVEQLLCSGASGVSIGKLFEQFLPLARERLKICVALFRVFVIESWEMRVIEQPHESPDTVCHLKYR</sequence>
<dbReference type="Proteomes" id="UP000007437">
    <property type="component" value="Plasmid pBRH01"/>
</dbReference>
<dbReference type="AlphaFoldDB" id="E5AVB4"/>
<reference evidence="1 2" key="1">
    <citation type="journal article" date="2011" name="J. Bacteriol.">
        <title>Complete genome sequence of Burkholderia rhizoxinica, an endosymbiont of Rhizopus microsporus.</title>
        <authorList>
            <person name="Lackner G."/>
            <person name="Moebius N."/>
            <person name="Partida-Martinez L."/>
            <person name="Hertweck C."/>
        </authorList>
    </citation>
    <scope>NUCLEOTIDE SEQUENCE [LARGE SCALE GENOMIC DNA]</scope>
    <source>
        <strain evidence="2">DSM 19002 / CIP 109453 / HKI 454</strain>
        <plasmid evidence="1 2">pBRH01</plasmid>
    </source>
</reference>
<evidence type="ECO:0008006" key="3">
    <source>
        <dbReference type="Google" id="ProtNLM"/>
    </source>
</evidence>
<organism evidence="1 2">
    <name type="scientific">Mycetohabitans rhizoxinica (strain DSM 19002 / CIP 109453 / HKI 454)</name>
    <name type="common">Paraburkholderia rhizoxinica</name>
    <dbReference type="NCBI Taxonomy" id="882378"/>
    <lineage>
        <taxon>Bacteria</taxon>
        <taxon>Pseudomonadati</taxon>
        <taxon>Pseudomonadota</taxon>
        <taxon>Betaproteobacteria</taxon>
        <taxon>Burkholderiales</taxon>
        <taxon>Burkholderiaceae</taxon>
        <taxon>Mycetohabitans</taxon>
    </lineage>
</organism>
<proteinExistence type="predicted"/>